<feature type="domain" description="FAD-binding PCMH-type" evidence="5">
    <location>
        <begin position="102"/>
        <end position="277"/>
    </location>
</feature>
<dbReference type="GO" id="GO:0016491">
    <property type="term" value="F:oxidoreductase activity"/>
    <property type="evidence" value="ECO:0007669"/>
    <property type="project" value="UniProtKB-KW"/>
</dbReference>
<dbReference type="Proteomes" id="UP000310108">
    <property type="component" value="Unassembled WGS sequence"/>
</dbReference>
<reference evidence="6 7" key="1">
    <citation type="journal article" date="2019" name="PLoS ONE">
        <title>Comparative genome analysis indicates high evolutionary potential of pathogenicity genes in Colletotrichum tanaceti.</title>
        <authorList>
            <person name="Lelwala R.V."/>
            <person name="Korhonen P.K."/>
            <person name="Young N.D."/>
            <person name="Scott J.B."/>
            <person name="Ades P.A."/>
            <person name="Gasser R.B."/>
            <person name="Taylor P.W.J."/>
        </authorList>
    </citation>
    <scope>NUCLEOTIDE SEQUENCE [LARGE SCALE GENOMIC DNA]</scope>
    <source>
        <strain evidence="6">BRIP57314</strain>
    </source>
</reference>
<name>A0A4U6X2K4_9PEZI</name>
<keyword evidence="4" id="KW-0560">Oxidoreductase</keyword>
<dbReference type="GO" id="GO:0071949">
    <property type="term" value="F:FAD binding"/>
    <property type="evidence" value="ECO:0007669"/>
    <property type="project" value="InterPro"/>
</dbReference>
<evidence type="ECO:0000259" key="5">
    <source>
        <dbReference type="PROSITE" id="PS51387"/>
    </source>
</evidence>
<dbReference type="InterPro" id="IPR036318">
    <property type="entry name" value="FAD-bd_PCMH-like_sf"/>
</dbReference>
<dbReference type="SUPFAM" id="SSF56176">
    <property type="entry name" value="FAD-binding/transporter-associated domain-like"/>
    <property type="match status" value="1"/>
</dbReference>
<comment type="caution">
    <text evidence="6">The sequence shown here is derived from an EMBL/GenBank/DDBJ whole genome shotgun (WGS) entry which is preliminary data.</text>
</comment>
<dbReference type="PANTHER" id="PTHR42973:SF17">
    <property type="entry name" value="OXIDASE, PUTATIVE (AFU_ORTHOLOGUE AFUA_6G14340)-RELATED"/>
    <property type="match status" value="1"/>
</dbReference>
<dbReference type="Gene3D" id="3.40.462.20">
    <property type="match status" value="1"/>
</dbReference>
<dbReference type="Gene3D" id="3.30.465.10">
    <property type="match status" value="1"/>
</dbReference>
<evidence type="ECO:0000256" key="1">
    <source>
        <dbReference type="ARBA" id="ARBA00005466"/>
    </source>
</evidence>
<keyword evidence="7" id="KW-1185">Reference proteome</keyword>
<dbReference type="PROSITE" id="PS51387">
    <property type="entry name" value="FAD_PCMH"/>
    <property type="match status" value="1"/>
</dbReference>
<evidence type="ECO:0000256" key="4">
    <source>
        <dbReference type="ARBA" id="ARBA00023002"/>
    </source>
</evidence>
<dbReference type="InterPro" id="IPR012951">
    <property type="entry name" value="BBE"/>
</dbReference>
<dbReference type="PANTHER" id="PTHR42973">
    <property type="entry name" value="BINDING OXIDOREDUCTASE, PUTATIVE (AFU_ORTHOLOGUE AFUA_1G17690)-RELATED"/>
    <property type="match status" value="1"/>
</dbReference>
<dbReference type="InterPro" id="IPR006094">
    <property type="entry name" value="Oxid_FAD_bind_N"/>
</dbReference>
<evidence type="ECO:0000256" key="3">
    <source>
        <dbReference type="ARBA" id="ARBA00022827"/>
    </source>
</evidence>
<proteinExistence type="inferred from homology"/>
<dbReference type="InterPro" id="IPR016169">
    <property type="entry name" value="FAD-bd_PCMH_sub2"/>
</dbReference>
<dbReference type="AlphaFoldDB" id="A0A4U6X2K4"/>
<accession>A0A4U6X2K4</accession>
<dbReference type="EMBL" id="PJEX01000589">
    <property type="protein sequence ID" value="TKW49224.1"/>
    <property type="molecule type" value="Genomic_DNA"/>
</dbReference>
<dbReference type="InterPro" id="IPR016166">
    <property type="entry name" value="FAD-bd_PCMH"/>
</dbReference>
<evidence type="ECO:0000256" key="2">
    <source>
        <dbReference type="ARBA" id="ARBA00022630"/>
    </source>
</evidence>
<comment type="similarity">
    <text evidence="1">Belongs to the oxygen-dependent FAD-linked oxidoreductase family.</text>
</comment>
<dbReference type="STRING" id="1306861.A0A4U6X2K4"/>
<organism evidence="6 7">
    <name type="scientific">Colletotrichum tanaceti</name>
    <dbReference type="NCBI Taxonomy" id="1306861"/>
    <lineage>
        <taxon>Eukaryota</taxon>
        <taxon>Fungi</taxon>
        <taxon>Dikarya</taxon>
        <taxon>Ascomycota</taxon>
        <taxon>Pezizomycotina</taxon>
        <taxon>Sordariomycetes</taxon>
        <taxon>Hypocreomycetidae</taxon>
        <taxon>Glomerellales</taxon>
        <taxon>Glomerellaceae</taxon>
        <taxon>Colletotrichum</taxon>
        <taxon>Colletotrichum destructivum species complex</taxon>
    </lineage>
</organism>
<gene>
    <name evidence="6" type="primary">ygaK</name>
    <name evidence="6" type="ORF">CTA1_6106</name>
</gene>
<keyword evidence="3" id="KW-0274">FAD</keyword>
<dbReference type="InterPro" id="IPR050416">
    <property type="entry name" value="FAD-linked_Oxidoreductase"/>
</dbReference>
<keyword evidence="2" id="KW-0285">Flavoprotein</keyword>
<evidence type="ECO:0000313" key="6">
    <source>
        <dbReference type="EMBL" id="TKW49224.1"/>
    </source>
</evidence>
<dbReference type="Pfam" id="PF01565">
    <property type="entry name" value="FAD_binding_4"/>
    <property type="match status" value="1"/>
</dbReference>
<dbReference type="Pfam" id="PF08031">
    <property type="entry name" value="BBE"/>
    <property type="match status" value="1"/>
</dbReference>
<evidence type="ECO:0000313" key="7">
    <source>
        <dbReference type="Proteomes" id="UP000310108"/>
    </source>
</evidence>
<sequence>MSLLSHQPRPGLSFAKGSRRNSWSAAAATVLAGLAAQYFLVPGSGIRSAGLSTSPGTPPSAIERCLVDVCAGAPDCVQFPSKQDGAAAYSGSSWMHPFNLGLSSVPTAIVRPRDAGEVAGAVKCALKHDFKVQAKAGSHSYANHGLGGQNGAISVDMEHFQYAHVDDSPGSSYNVRVGGGTRLGRIDESLRAHRRAMPHGMCAGVGIGGHATLGGIGPASRMWGMTLDGVEEMEVVTANGTIVRASTKENPDLFFAMRGAGPGFGIVTEFVMRTHPAPPAVLHFTRDFAYGHPKEVVDAFYDWQAVVADPGLDRRLGTEILLTPRGARVTSTWYGNETDLRQTGILDRLSAGGGGSGGSVTLRRETWEGSLALLAAEESTHRPEKPGRLLSRSRGLGRRDLLSRAHVAALFDTLERLRHAASGPWAVKFQAVGGAVSTGAAAAVSTTAYAHRDDVVLYHSFAADASDKGVRDLLDGFHRALLNMAPGAEGTYPGFADPELRDPRRSYWGPNLAALEEIKGRWDPEDVFHNPQSVVPPSPRA</sequence>
<protein>
    <submittedName>
        <fullName evidence="6">Putative FAD-linked oxidoreductase YgaK</fullName>
    </submittedName>
</protein>